<name>A0AC59Y8X3_RANTA</name>
<dbReference type="Proteomes" id="UP001162501">
    <property type="component" value="Chromosome 11"/>
</dbReference>
<evidence type="ECO:0000313" key="2">
    <source>
        <dbReference type="Proteomes" id="UP001162501"/>
    </source>
</evidence>
<organism evidence="1 2">
    <name type="scientific">Rangifer tarandus platyrhynchus</name>
    <name type="common">Svalbard reindeer</name>
    <dbReference type="NCBI Taxonomy" id="3082113"/>
    <lineage>
        <taxon>Eukaryota</taxon>
        <taxon>Metazoa</taxon>
        <taxon>Chordata</taxon>
        <taxon>Craniata</taxon>
        <taxon>Vertebrata</taxon>
        <taxon>Euteleostomi</taxon>
        <taxon>Mammalia</taxon>
        <taxon>Eutheria</taxon>
        <taxon>Laurasiatheria</taxon>
        <taxon>Artiodactyla</taxon>
        <taxon>Ruminantia</taxon>
        <taxon>Pecora</taxon>
        <taxon>Cervidae</taxon>
        <taxon>Odocoileinae</taxon>
        <taxon>Rangifer</taxon>
    </lineage>
</organism>
<sequence>MLGYVSPVSTCASNTDDVLHVNYLLKSYTSKMQTRMELTVVGSGSSHGPGGTTFVPWFHILAAFRGELTAGWDPPPPTPATTTEALRSPRLPLGPASVPFTLTQGCLSGSPSPWDLLPVM</sequence>
<gene>
    <name evidence="1" type="ORF">MRATA1EN22A_LOCUS3268</name>
</gene>
<dbReference type="EMBL" id="OX596095">
    <property type="protein sequence ID" value="CAM9491776.1"/>
    <property type="molecule type" value="Genomic_DNA"/>
</dbReference>
<protein>
    <submittedName>
        <fullName evidence="1">Uncharacterized protein</fullName>
    </submittedName>
</protein>
<reference evidence="1" key="1">
    <citation type="submission" date="2023-05" db="EMBL/GenBank/DDBJ databases">
        <authorList>
            <consortium name="ELIXIR-Norway"/>
        </authorList>
    </citation>
    <scope>NUCLEOTIDE SEQUENCE</scope>
</reference>
<evidence type="ECO:0000313" key="1">
    <source>
        <dbReference type="EMBL" id="CAM9491776.1"/>
    </source>
</evidence>
<proteinExistence type="predicted"/>
<accession>A0AC59Y8X3</accession>
<reference evidence="1" key="2">
    <citation type="submission" date="2025-03" db="EMBL/GenBank/DDBJ databases">
        <authorList>
            <consortium name="ELIXIR-Norway"/>
            <consortium name="Elixir Norway"/>
        </authorList>
    </citation>
    <scope>NUCLEOTIDE SEQUENCE</scope>
</reference>